<dbReference type="VEuPathDB" id="FungiDB:FOC4_g10000911"/>
<accession>A0A2H3TS44</accession>
<dbReference type="EMBL" id="FMJY01000007">
    <property type="protein sequence ID" value="SCO87620.1"/>
    <property type="molecule type" value="Genomic_DNA"/>
</dbReference>
<dbReference type="VEuPathDB" id="FungiDB:FOMG_04440"/>
<proteinExistence type="predicted"/>
<dbReference type="VEuPathDB" id="FungiDB:FOIG_13881"/>
<dbReference type="AlphaFoldDB" id="A0A2H3TS44"/>
<dbReference type="VEuPathDB" id="FungiDB:FOXG_07428"/>
<dbReference type="VEuPathDB" id="FungiDB:HZS61_011787"/>
<reference evidence="2" key="1">
    <citation type="submission" date="2016-09" db="EMBL/GenBank/DDBJ databases">
        <authorList>
            <person name="Guldener U."/>
        </authorList>
    </citation>
    <scope>NUCLEOTIDE SEQUENCE [LARGE SCALE GENOMIC DNA]</scope>
    <source>
        <strain evidence="2">V64-1</strain>
    </source>
</reference>
<evidence type="ECO:0000313" key="2">
    <source>
        <dbReference type="Proteomes" id="UP000219369"/>
    </source>
</evidence>
<dbReference type="VEuPathDB" id="FungiDB:FOZG_04341"/>
<organism evidence="1 2">
    <name type="scientific">Fusarium oxysporum</name>
    <name type="common">Fusarium vascular wilt</name>
    <dbReference type="NCBI Taxonomy" id="5507"/>
    <lineage>
        <taxon>Eukaryota</taxon>
        <taxon>Fungi</taxon>
        <taxon>Dikarya</taxon>
        <taxon>Ascomycota</taxon>
        <taxon>Pezizomycotina</taxon>
        <taxon>Sordariomycetes</taxon>
        <taxon>Hypocreomycetidae</taxon>
        <taxon>Hypocreales</taxon>
        <taxon>Nectriaceae</taxon>
        <taxon>Fusarium</taxon>
        <taxon>Fusarium oxysporum species complex</taxon>
    </lineage>
</organism>
<dbReference type="Proteomes" id="UP000219369">
    <property type="component" value="Unassembled WGS sequence"/>
</dbReference>
<gene>
    <name evidence="1" type="ORF">FRV6_11747</name>
</gene>
<dbReference type="VEuPathDB" id="FungiDB:FOC1_g10004053"/>
<name>A0A2H3TS44_FUSOX</name>
<protein>
    <submittedName>
        <fullName evidence="1">Uncharacterized protein</fullName>
    </submittedName>
</protein>
<dbReference type="OrthoDB" id="10056939at2759"/>
<sequence length="83" mass="9171">MPFETNQALLDGYIETFLSHYDRPATVFCSCKLKSGLVSFIEAEIIRGAGFPSDEALKLRSREILGTDKTAADNPSLLDKFEA</sequence>
<evidence type="ECO:0000313" key="1">
    <source>
        <dbReference type="EMBL" id="SCO87620.1"/>
    </source>
</evidence>